<comment type="caution">
    <text evidence="2">The sequence shown here is derived from an EMBL/GenBank/DDBJ whole genome shotgun (WGS) entry which is preliminary data.</text>
</comment>
<dbReference type="AlphaFoldDB" id="X1D8P0"/>
<feature type="region of interest" description="Disordered" evidence="1">
    <location>
        <begin position="22"/>
        <end position="43"/>
    </location>
</feature>
<accession>X1D8P0</accession>
<dbReference type="EMBL" id="BART01021892">
    <property type="protein sequence ID" value="GAH04665.1"/>
    <property type="molecule type" value="Genomic_DNA"/>
</dbReference>
<proteinExistence type="predicted"/>
<reference evidence="2" key="1">
    <citation type="journal article" date="2014" name="Front. Microbiol.">
        <title>High frequency of phylogenetically diverse reductive dehalogenase-homologous genes in deep subseafloor sedimentary metagenomes.</title>
        <authorList>
            <person name="Kawai M."/>
            <person name="Futagami T."/>
            <person name="Toyoda A."/>
            <person name="Takaki Y."/>
            <person name="Nishi S."/>
            <person name="Hori S."/>
            <person name="Arai W."/>
            <person name="Tsubouchi T."/>
            <person name="Morono Y."/>
            <person name="Uchiyama I."/>
            <person name="Ito T."/>
            <person name="Fujiyama A."/>
            <person name="Inagaki F."/>
            <person name="Takami H."/>
        </authorList>
    </citation>
    <scope>NUCLEOTIDE SEQUENCE</scope>
    <source>
        <strain evidence="2">Expedition CK06-06</strain>
    </source>
</reference>
<evidence type="ECO:0000256" key="1">
    <source>
        <dbReference type="SAM" id="MobiDB-lite"/>
    </source>
</evidence>
<sequence length="65" mass="7166">MVDIGVDISLTITDDDGDTFNWTIETSPDIGSDGGNDETDGSKTCSITPIYNTEYIWYLNCTDSY</sequence>
<organism evidence="2">
    <name type="scientific">marine sediment metagenome</name>
    <dbReference type="NCBI Taxonomy" id="412755"/>
    <lineage>
        <taxon>unclassified sequences</taxon>
        <taxon>metagenomes</taxon>
        <taxon>ecological metagenomes</taxon>
    </lineage>
</organism>
<protein>
    <submittedName>
        <fullName evidence="2">Uncharacterized protein</fullName>
    </submittedName>
</protein>
<gene>
    <name evidence="2" type="ORF">S01H4_40238</name>
</gene>
<evidence type="ECO:0000313" key="2">
    <source>
        <dbReference type="EMBL" id="GAH04665.1"/>
    </source>
</evidence>
<name>X1D8P0_9ZZZZ</name>